<proteinExistence type="predicted"/>
<sequence>MSFAAQLNVSLSNESHTGANNTDIGNLLSPFQNKDQQIVNQRRILNHYGLHDNGINEYEQPLHRSPVFLVICGLALSSCLITIFFFIIMRRQKEAERRHDDETILMKKQNE</sequence>
<organism evidence="2 3">
    <name type="scientific">Romanomermis culicivorax</name>
    <name type="common">Nematode worm</name>
    <dbReference type="NCBI Taxonomy" id="13658"/>
    <lineage>
        <taxon>Eukaryota</taxon>
        <taxon>Metazoa</taxon>
        <taxon>Ecdysozoa</taxon>
        <taxon>Nematoda</taxon>
        <taxon>Enoplea</taxon>
        <taxon>Dorylaimia</taxon>
        <taxon>Mermithida</taxon>
        <taxon>Mermithoidea</taxon>
        <taxon>Mermithidae</taxon>
        <taxon>Romanomermis</taxon>
    </lineage>
</organism>
<keyword evidence="1" id="KW-0812">Transmembrane</keyword>
<evidence type="ECO:0000256" key="1">
    <source>
        <dbReference type="SAM" id="Phobius"/>
    </source>
</evidence>
<feature type="transmembrane region" description="Helical" evidence="1">
    <location>
        <begin position="67"/>
        <end position="88"/>
    </location>
</feature>
<evidence type="ECO:0000313" key="2">
    <source>
        <dbReference type="Proteomes" id="UP000887565"/>
    </source>
</evidence>
<protein>
    <submittedName>
        <fullName evidence="3">Uncharacterized protein</fullName>
    </submittedName>
</protein>
<evidence type="ECO:0000313" key="3">
    <source>
        <dbReference type="WBParaSite" id="nRc.2.0.1.t10317-RA"/>
    </source>
</evidence>
<accession>A0A915I8X3</accession>
<keyword evidence="1" id="KW-1133">Transmembrane helix</keyword>
<dbReference type="WBParaSite" id="nRc.2.0.1.t10317-RA">
    <property type="protein sequence ID" value="nRc.2.0.1.t10317-RA"/>
    <property type="gene ID" value="nRc.2.0.1.g10317"/>
</dbReference>
<reference evidence="3" key="1">
    <citation type="submission" date="2022-11" db="UniProtKB">
        <authorList>
            <consortium name="WormBaseParasite"/>
        </authorList>
    </citation>
    <scope>IDENTIFICATION</scope>
</reference>
<keyword evidence="2" id="KW-1185">Reference proteome</keyword>
<keyword evidence="1" id="KW-0472">Membrane</keyword>
<name>A0A915I8X3_ROMCU</name>
<dbReference type="Proteomes" id="UP000887565">
    <property type="component" value="Unplaced"/>
</dbReference>
<dbReference type="AlphaFoldDB" id="A0A915I8X3"/>